<organism evidence="10 11">
    <name type="scientific">Larsenimonas suaedae</name>
    <dbReference type="NCBI Taxonomy" id="1851019"/>
    <lineage>
        <taxon>Bacteria</taxon>
        <taxon>Pseudomonadati</taxon>
        <taxon>Pseudomonadota</taxon>
        <taxon>Gammaproteobacteria</taxon>
        <taxon>Oceanospirillales</taxon>
        <taxon>Halomonadaceae</taxon>
        <taxon>Larsenimonas</taxon>
    </lineage>
</organism>
<gene>
    <name evidence="10" type="ORF">QC825_12355</name>
</gene>
<evidence type="ECO:0000256" key="7">
    <source>
        <dbReference type="ARBA" id="ARBA00042773"/>
    </source>
</evidence>
<comment type="subcellular location">
    <subcellularLocation>
        <location evidence="1">Membrane</location>
        <topology evidence="1">Peripheral membrane protein</topology>
    </subcellularLocation>
</comment>
<dbReference type="InterPro" id="IPR000873">
    <property type="entry name" value="AMP-dep_synth/lig_dom"/>
</dbReference>
<evidence type="ECO:0000259" key="8">
    <source>
        <dbReference type="Pfam" id="PF00501"/>
    </source>
</evidence>
<dbReference type="Proteomes" id="UP001269375">
    <property type="component" value="Unassembled WGS sequence"/>
</dbReference>
<evidence type="ECO:0000256" key="3">
    <source>
        <dbReference type="ARBA" id="ARBA00022598"/>
    </source>
</evidence>
<keyword evidence="4" id="KW-0472">Membrane</keyword>
<evidence type="ECO:0000256" key="5">
    <source>
        <dbReference type="ARBA" id="ARBA00026121"/>
    </source>
</evidence>
<dbReference type="Gene3D" id="3.30.300.30">
    <property type="match status" value="1"/>
</dbReference>
<evidence type="ECO:0000259" key="9">
    <source>
        <dbReference type="Pfam" id="PF13193"/>
    </source>
</evidence>
<dbReference type="PANTHER" id="PTHR43767">
    <property type="entry name" value="LONG-CHAIN-FATTY-ACID--COA LIGASE"/>
    <property type="match status" value="1"/>
</dbReference>
<comment type="caution">
    <text evidence="10">The sequence shown here is derived from an EMBL/GenBank/DDBJ whole genome shotgun (WGS) entry which is preliminary data.</text>
</comment>
<dbReference type="PANTHER" id="PTHR43767:SF8">
    <property type="entry name" value="LONG-CHAIN-FATTY-ACID--COA LIGASE"/>
    <property type="match status" value="1"/>
</dbReference>
<dbReference type="InterPro" id="IPR025110">
    <property type="entry name" value="AMP-bd_C"/>
</dbReference>
<sequence length="549" mass="60720">MTQQTTVLQGEPLEHFERYDSVLDVIDEACTTYRDRVAFSCMDQTMRFHELDERADRFAAWLTQKSGLVPGDRFAIILPNLLQYPVAVFGALRAGLVVVNTNPLYTPEEMAHQLKDSGAKGVLVFSHMADRLEKALPKTDVTCVMTTDVADLHDAPKRWVLNLGARHLKKLVPRYHLPNAVRFRTVMAFNGRATRHAPAKDDMAVLQYTGGTTGQPKGAMLTHANLIANMLQTGQILKSAIQRGQEVVIAPLPVYHIYTFTVNCMFCCWTGNHSVLIPNPRDMDGFIKTLKKTDFTIFIGLNTLFAGLLKQSGFQALDFSHLKLTISGGMALSKETAKRWKGLTGCDVLEGYGMTETSPVVCVNPPDNVQLGTIGVPVAGTSLQVVDEHDVAQPLGAPGELCVKGPQVMRGYWHNDAASEKAFLDGSWVRTGDMAELNENGTVRIVDRKKDMVIVSGFNVYPTEVEEVLMTHPSVSEAAVVGVPHEESGELLKAFVVASDQSLDQDTLRAWCKEHLTSYKVPRQIEFRTELPKSNVGKVLRRELRDEAA</sequence>
<keyword evidence="3" id="KW-0436">Ligase</keyword>
<evidence type="ECO:0000256" key="1">
    <source>
        <dbReference type="ARBA" id="ARBA00004170"/>
    </source>
</evidence>
<dbReference type="Gene3D" id="3.40.50.12780">
    <property type="entry name" value="N-terminal domain of ligase-like"/>
    <property type="match status" value="1"/>
</dbReference>
<comment type="pathway">
    <text evidence="2">Lipid metabolism; fatty acid beta-oxidation.</text>
</comment>
<dbReference type="PROSITE" id="PS00455">
    <property type="entry name" value="AMP_BINDING"/>
    <property type="match status" value="1"/>
</dbReference>
<evidence type="ECO:0000313" key="10">
    <source>
        <dbReference type="EMBL" id="MDR5896867.1"/>
    </source>
</evidence>
<name>A0ABU1GZB0_9GAMM</name>
<dbReference type="InterPro" id="IPR042099">
    <property type="entry name" value="ANL_N_sf"/>
</dbReference>
<evidence type="ECO:0000313" key="11">
    <source>
        <dbReference type="Proteomes" id="UP001269375"/>
    </source>
</evidence>
<dbReference type="EMBL" id="JARWAO010000007">
    <property type="protein sequence ID" value="MDR5896867.1"/>
    <property type="molecule type" value="Genomic_DNA"/>
</dbReference>
<dbReference type="Pfam" id="PF13193">
    <property type="entry name" value="AMP-binding_C"/>
    <property type="match status" value="1"/>
</dbReference>
<evidence type="ECO:0000256" key="4">
    <source>
        <dbReference type="ARBA" id="ARBA00023136"/>
    </source>
</evidence>
<dbReference type="InterPro" id="IPR050237">
    <property type="entry name" value="ATP-dep_AMP-bd_enzyme"/>
</dbReference>
<dbReference type="CDD" id="cd05936">
    <property type="entry name" value="FC-FACS_FadD_like"/>
    <property type="match status" value="1"/>
</dbReference>
<dbReference type="SUPFAM" id="SSF56801">
    <property type="entry name" value="Acetyl-CoA synthetase-like"/>
    <property type="match status" value="1"/>
</dbReference>
<reference evidence="10 11" key="1">
    <citation type="submission" date="2023-04" db="EMBL/GenBank/DDBJ databases">
        <title>A long-awaited taxogenomic arrangement of the family Halomonadaceae.</title>
        <authorList>
            <person name="De La Haba R."/>
            <person name="Chuvochina M."/>
            <person name="Wittouck S."/>
            <person name="Arahal D.R."/>
            <person name="Sanchez-Porro C."/>
            <person name="Hugenholtz P."/>
            <person name="Ventosa A."/>
        </authorList>
    </citation>
    <scope>NUCLEOTIDE SEQUENCE [LARGE SCALE GENOMIC DNA]</scope>
    <source>
        <strain evidence="10 11">DSM 22428</strain>
    </source>
</reference>
<dbReference type="InterPro" id="IPR020845">
    <property type="entry name" value="AMP-binding_CS"/>
</dbReference>
<keyword evidence="11" id="KW-1185">Reference proteome</keyword>
<dbReference type="InterPro" id="IPR045851">
    <property type="entry name" value="AMP-bd_C_sf"/>
</dbReference>
<protein>
    <recommendedName>
        <fullName evidence="6">Long-chain-fatty-acid--CoA ligase</fullName>
        <ecNumber evidence="5">6.2.1.3</ecNumber>
    </recommendedName>
    <alternativeName>
        <fullName evidence="7">Long-chain acyl-CoA synthetase</fullName>
    </alternativeName>
</protein>
<dbReference type="RefSeq" id="WP_251593612.1">
    <property type="nucleotide sequence ID" value="NZ_JAMLJI010000003.1"/>
</dbReference>
<feature type="domain" description="AMP-dependent synthetase/ligase" evidence="8">
    <location>
        <begin position="27"/>
        <end position="413"/>
    </location>
</feature>
<dbReference type="EC" id="6.2.1.3" evidence="5"/>
<proteinExistence type="predicted"/>
<accession>A0ABU1GZB0</accession>
<evidence type="ECO:0000256" key="6">
    <source>
        <dbReference type="ARBA" id="ARBA00039545"/>
    </source>
</evidence>
<dbReference type="Pfam" id="PF00501">
    <property type="entry name" value="AMP-binding"/>
    <property type="match status" value="1"/>
</dbReference>
<feature type="domain" description="AMP-binding enzyme C-terminal" evidence="9">
    <location>
        <begin position="464"/>
        <end position="538"/>
    </location>
</feature>
<evidence type="ECO:0000256" key="2">
    <source>
        <dbReference type="ARBA" id="ARBA00005005"/>
    </source>
</evidence>